<feature type="compositionally biased region" description="Basic and acidic residues" evidence="1">
    <location>
        <begin position="1"/>
        <end position="16"/>
    </location>
</feature>
<name>A0A9K3L027_9STRA</name>
<feature type="region of interest" description="Disordered" evidence="1">
    <location>
        <begin position="1"/>
        <end position="57"/>
    </location>
</feature>
<dbReference type="AlphaFoldDB" id="A0A9K3L027"/>
<dbReference type="Proteomes" id="UP000693970">
    <property type="component" value="Unassembled WGS sequence"/>
</dbReference>
<evidence type="ECO:0000313" key="3">
    <source>
        <dbReference type="Proteomes" id="UP000693970"/>
    </source>
</evidence>
<organism evidence="2 3">
    <name type="scientific">Nitzschia inconspicua</name>
    <dbReference type="NCBI Taxonomy" id="303405"/>
    <lineage>
        <taxon>Eukaryota</taxon>
        <taxon>Sar</taxon>
        <taxon>Stramenopiles</taxon>
        <taxon>Ochrophyta</taxon>
        <taxon>Bacillariophyta</taxon>
        <taxon>Bacillariophyceae</taxon>
        <taxon>Bacillariophycidae</taxon>
        <taxon>Bacillariales</taxon>
        <taxon>Bacillariaceae</taxon>
        <taxon>Nitzschia</taxon>
    </lineage>
</organism>
<gene>
    <name evidence="2" type="ORF">IV203_009212</name>
</gene>
<dbReference type="EMBL" id="JAGRRH010000017">
    <property type="protein sequence ID" value="KAG7353164.1"/>
    <property type="molecule type" value="Genomic_DNA"/>
</dbReference>
<sequence length="126" mass="14323">MSSDHSRTTVIDKDEISPPVSPVKELDPLLSQHPKYSPRTSTDPPSTPTFKEFGPRENKFPLFQTSQEELIRVAVEKKQASSRIRQSIALRAALAEWDRPFVMEETEDDFAVVLEEDGEFVMSCLQ</sequence>
<evidence type="ECO:0000256" key="1">
    <source>
        <dbReference type="SAM" id="MobiDB-lite"/>
    </source>
</evidence>
<keyword evidence="3" id="KW-1185">Reference proteome</keyword>
<comment type="caution">
    <text evidence="2">The sequence shown here is derived from an EMBL/GenBank/DDBJ whole genome shotgun (WGS) entry which is preliminary data.</text>
</comment>
<reference evidence="2" key="2">
    <citation type="submission" date="2021-04" db="EMBL/GenBank/DDBJ databases">
        <authorList>
            <person name="Podell S."/>
        </authorList>
    </citation>
    <scope>NUCLEOTIDE SEQUENCE</scope>
    <source>
        <strain evidence="2">Hildebrandi</strain>
    </source>
</reference>
<accession>A0A9K3L027</accession>
<reference evidence="2" key="1">
    <citation type="journal article" date="2021" name="Sci. Rep.">
        <title>Diploid genomic architecture of Nitzschia inconspicua, an elite biomass production diatom.</title>
        <authorList>
            <person name="Oliver A."/>
            <person name="Podell S."/>
            <person name="Pinowska A."/>
            <person name="Traller J.C."/>
            <person name="Smith S.R."/>
            <person name="McClure R."/>
            <person name="Beliaev A."/>
            <person name="Bohutskyi P."/>
            <person name="Hill E.A."/>
            <person name="Rabines A."/>
            <person name="Zheng H."/>
            <person name="Allen L.Z."/>
            <person name="Kuo A."/>
            <person name="Grigoriev I.V."/>
            <person name="Allen A.E."/>
            <person name="Hazlebeck D."/>
            <person name="Allen E.E."/>
        </authorList>
    </citation>
    <scope>NUCLEOTIDE SEQUENCE</scope>
    <source>
        <strain evidence="2">Hildebrandi</strain>
    </source>
</reference>
<proteinExistence type="predicted"/>
<protein>
    <submittedName>
        <fullName evidence="2">Uncharacterized protein</fullName>
    </submittedName>
</protein>
<evidence type="ECO:0000313" key="2">
    <source>
        <dbReference type="EMBL" id="KAG7353164.1"/>
    </source>
</evidence>